<evidence type="ECO:0008006" key="6">
    <source>
        <dbReference type="Google" id="ProtNLM"/>
    </source>
</evidence>
<evidence type="ECO:0000256" key="3">
    <source>
        <dbReference type="SAM" id="MobiDB-lite"/>
    </source>
</evidence>
<comment type="similarity">
    <text evidence="1">Belongs to the FlgD family.</text>
</comment>
<organism evidence="4 5">
    <name type="scientific">Paenibacillus cisolokensis</name>
    <dbReference type="NCBI Taxonomy" id="1658519"/>
    <lineage>
        <taxon>Bacteria</taxon>
        <taxon>Bacillati</taxon>
        <taxon>Bacillota</taxon>
        <taxon>Bacilli</taxon>
        <taxon>Bacillales</taxon>
        <taxon>Paenibacillaceae</taxon>
        <taxon>Paenibacillus</taxon>
    </lineage>
</organism>
<dbReference type="RefSeq" id="WP_213529769.1">
    <property type="nucleotide sequence ID" value="NZ_BOVJ01000127.1"/>
</dbReference>
<dbReference type="Proteomes" id="UP000680304">
    <property type="component" value="Unassembled WGS sequence"/>
</dbReference>
<dbReference type="Pfam" id="PF03963">
    <property type="entry name" value="FlgD"/>
    <property type="match status" value="1"/>
</dbReference>
<comment type="caution">
    <text evidence="4">The sequence shown here is derived from an EMBL/GenBank/DDBJ whole genome shotgun (WGS) entry which is preliminary data.</text>
</comment>
<feature type="region of interest" description="Disordered" evidence="3">
    <location>
        <begin position="154"/>
        <end position="182"/>
    </location>
</feature>
<dbReference type="EMBL" id="BOVJ01000127">
    <property type="protein sequence ID" value="GIQ65301.1"/>
    <property type="molecule type" value="Genomic_DNA"/>
</dbReference>
<name>A0ABQ4NAQ1_9BACL</name>
<proteinExistence type="inferred from homology"/>
<evidence type="ECO:0000313" key="4">
    <source>
        <dbReference type="EMBL" id="GIQ65301.1"/>
    </source>
</evidence>
<keyword evidence="2" id="KW-1005">Bacterial flagellum biogenesis</keyword>
<sequence>MIPRLTQGGTEVTHMADNAIPTNNVWPYYNAANVARAGQNNAGGQLGKDEFLKILVAQLRHQDPMAPMQDTEFIGQMAQFTSLEQLMNMAEEISLLRQNLGANSNLIGKTVEWYELIDGSLETKKGVVDSILLRDGIQYVVAGATEVPIDELISISNTPDGGEQPEEPPEEADAGTGGEAGA</sequence>
<evidence type="ECO:0000313" key="5">
    <source>
        <dbReference type="Proteomes" id="UP000680304"/>
    </source>
</evidence>
<reference evidence="4 5" key="1">
    <citation type="submission" date="2021-04" db="EMBL/GenBank/DDBJ databases">
        <title>Draft genome sequence of Paenibacillus cisolokensis, LC2-13A.</title>
        <authorList>
            <person name="Uke A."/>
            <person name="Chhe C."/>
            <person name="Baramee S."/>
            <person name="Kosugi A."/>
        </authorList>
    </citation>
    <scope>NUCLEOTIDE SEQUENCE [LARGE SCALE GENOMIC DNA]</scope>
    <source>
        <strain evidence="4 5">LC2-13A</strain>
    </source>
</reference>
<protein>
    <recommendedName>
        <fullName evidence="6">Flagellar hook capping protein</fullName>
    </recommendedName>
</protein>
<dbReference type="InterPro" id="IPR005648">
    <property type="entry name" value="FlgD"/>
</dbReference>
<accession>A0ABQ4NAQ1</accession>
<gene>
    <name evidence="4" type="ORF">PACILC2_38690</name>
</gene>
<keyword evidence="5" id="KW-1185">Reference proteome</keyword>
<feature type="compositionally biased region" description="Acidic residues" evidence="3">
    <location>
        <begin position="163"/>
        <end position="173"/>
    </location>
</feature>
<evidence type="ECO:0000256" key="2">
    <source>
        <dbReference type="ARBA" id="ARBA00022795"/>
    </source>
</evidence>
<evidence type="ECO:0000256" key="1">
    <source>
        <dbReference type="ARBA" id="ARBA00010577"/>
    </source>
</evidence>